<feature type="non-terminal residue" evidence="3">
    <location>
        <position position="1"/>
    </location>
</feature>
<evidence type="ECO:0000259" key="2">
    <source>
        <dbReference type="Pfam" id="PF17479"/>
    </source>
</evidence>
<dbReference type="SUPFAM" id="SSF159774">
    <property type="entry name" value="YerB-like"/>
    <property type="match status" value="1"/>
</dbReference>
<dbReference type="InterPro" id="IPR035328">
    <property type="entry name" value="DUF3048_C"/>
</dbReference>
<evidence type="ECO:0000259" key="1">
    <source>
        <dbReference type="Pfam" id="PF11258"/>
    </source>
</evidence>
<accession>A0A0P9CBV6</accession>
<dbReference type="Pfam" id="PF11258">
    <property type="entry name" value="DUF3048"/>
    <property type="match status" value="1"/>
</dbReference>
<evidence type="ECO:0000313" key="4">
    <source>
        <dbReference type="Proteomes" id="UP000050509"/>
    </source>
</evidence>
<gene>
    <name evidence="3" type="ORF">SE17_44395</name>
</gene>
<dbReference type="Pfam" id="PF17479">
    <property type="entry name" value="DUF3048_C"/>
    <property type="match status" value="1"/>
</dbReference>
<dbReference type="EMBL" id="LJCR01003787">
    <property type="protein sequence ID" value="KPV42932.1"/>
    <property type="molecule type" value="Genomic_DNA"/>
</dbReference>
<sequence length="164" mass="18385">QWAMGFHALYGHAGGSPQGLELVESTNELINLDALHKGAGKYYARAADRDAPHNLYTSSQQLARAAADFSVAEFVDPTIGFLFKTDAAENLRPQQQALNYYFIYKEDDAGWIYDRTTNGYLRLRRGKAARDAESGKQLWTKNVVVMEVTEQRIADDPKGRIEQA</sequence>
<reference evidence="3 4" key="1">
    <citation type="submission" date="2015-09" db="EMBL/GenBank/DDBJ databases">
        <title>Draft genome sequence of Kouleothrix aurantiaca JCM 19913.</title>
        <authorList>
            <person name="Hemp J."/>
        </authorList>
    </citation>
    <scope>NUCLEOTIDE SEQUENCE [LARGE SCALE GENOMIC DNA]</scope>
    <source>
        <strain evidence="3 4">COM-B</strain>
    </source>
</reference>
<dbReference type="Gene3D" id="3.50.90.10">
    <property type="entry name" value="YerB-like"/>
    <property type="match status" value="1"/>
</dbReference>
<dbReference type="Proteomes" id="UP000050509">
    <property type="component" value="Unassembled WGS sequence"/>
</dbReference>
<dbReference type="InterPro" id="IPR021416">
    <property type="entry name" value="DUF3048_N"/>
</dbReference>
<organism evidence="3 4">
    <name type="scientific">Kouleothrix aurantiaca</name>
    <dbReference type="NCBI Taxonomy" id="186479"/>
    <lineage>
        <taxon>Bacteria</taxon>
        <taxon>Bacillati</taxon>
        <taxon>Chloroflexota</taxon>
        <taxon>Chloroflexia</taxon>
        <taxon>Chloroflexales</taxon>
        <taxon>Roseiflexineae</taxon>
        <taxon>Roseiflexaceae</taxon>
        <taxon>Kouleothrix</taxon>
    </lineage>
</organism>
<feature type="domain" description="DUF3048" evidence="1">
    <location>
        <begin position="2"/>
        <end position="68"/>
    </location>
</feature>
<dbReference type="InterPro" id="IPR023158">
    <property type="entry name" value="YerB-like_sf"/>
</dbReference>
<protein>
    <submittedName>
        <fullName evidence="3">Uncharacterized protein</fullName>
    </submittedName>
</protein>
<feature type="domain" description="DUF3048" evidence="2">
    <location>
        <begin position="105"/>
        <end position="160"/>
    </location>
</feature>
<proteinExistence type="predicted"/>
<name>A0A0P9CBV6_9CHLR</name>
<evidence type="ECO:0000313" key="3">
    <source>
        <dbReference type="EMBL" id="KPV42932.1"/>
    </source>
</evidence>
<dbReference type="AlphaFoldDB" id="A0A0P9CBV6"/>
<comment type="caution">
    <text evidence="3">The sequence shown here is derived from an EMBL/GenBank/DDBJ whole genome shotgun (WGS) entry which is preliminary data.</text>
</comment>
<feature type="non-terminal residue" evidence="3">
    <location>
        <position position="164"/>
    </location>
</feature>
<keyword evidence="4" id="KW-1185">Reference proteome</keyword>